<dbReference type="AlphaFoldDB" id="A0A918YEQ2"/>
<sequence>MEIRLFVDSPLMTIRVSWDSGKTWGPERAVFAVDDLPPLITAEWPPCACQRCDGRGKSSRR</sequence>
<comment type="caution">
    <text evidence="1">The sequence shown here is derived from an EMBL/GenBank/DDBJ whole genome shotgun (WGS) entry which is preliminary data.</text>
</comment>
<evidence type="ECO:0008006" key="3">
    <source>
        <dbReference type="Google" id="ProtNLM"/>
    </source>
</evidence>
<protein>
    <recommendedName>
        <fullName evidence="3">Exo-alpha-sialidase</fullName>
    </recommendedName>
</protein>
<reference evidence="1" key="2">
    <citation type="submission" date="2020-09" db="EMBL/GenBank/DDBJ databases">
        <authorList>
            <person name="Sun Q."/>
            <person name="Ohkuma M."/>
        </authorList>
    </citation>
    <scope>NUCLEOTIDE SEQUENCE</scope>
    <source>
        <strain evidence="1">JCM 4714</strain>
    </source>
</reference>
<proteinExistence type="predicted"/>
<dbReference type="Proteomes" id="UP000655443">
    <property type="component" value="Unassembled WGS sequence"/>
</dbReference>
<evidence type="ECO:0000313" key="2">
    <source>
        <dbReference type="Proteomes" id="UP000655443"/>
    </source>
</evidence>
<accession>A0A918YEQ2</accession>
<keyword evidence="2" id="KW-1185">Reference proteome</keyword>
<gene>
    <name evidence="1" type="ORF">GCM10010339_11050</name>
</gene>
<evidence type="ECO:0000313" key="1">
    <source>
        <dbReference type="EMBL" id="GHD99498.1"/>
    </source>
</evidence>
<organism evidence="1 2">
    <name type="scientific">Streptomyces alanosinicus</name>
    <dbReference type="NCBI Taxonomy" id="68171"/>
    <lineage>
        <taxon>Bacteria</taxon>
        <taxon>Bacillati</taxon>
        <taxon>Actinomycetota</taxon>
        <taxon>Actinomycetes</taxon>
        <taxon>Kitasatosporales</taxon>
        <taxon>Streptomycetaceae</taxon>
        <taxon>Streptomyces</taxon>
    </lineage>
</organism>
<reference evidence="1" key="1">
    <citation type="journal article" date="2014" name="Int. J. Syst. Evol. Microbiol.">
        <title>Complete genome sequence of Corynebacterium casei LMG S-19264T (=DSM 44701T), isolated from a smear-ripened cheese.</title>
        <authorList>
            <consortium name="US DOE Joint Genome Institute (JGI-PGF)"/>
            <person name="Walter F."/>
            <person name="Albersmeier A."/>
            <person name="Kalinowski J."/>
            <person name="Ruckert C."/>
        </authorList>
    </citation>
    <scope>NUCLEOTIDE SEQUENCE</scope>
    <source>
        <strain evidence="1">JCM 4714</strain>
    </source>
</reference>
<name>A0A918YEQ2_9ACTN</name>
<dbReference type="EMBL" id="BMVG01000001">
    <property type="protein sequence ID" value="GHD99498.1"/>
    <property type="molecule type" value="Genomic_DNA"/>
</dbReference>